<dbReference type="GO" id="GO:0043565">
    <property type="term" value="F:sequence-specific DNA binding"/>
    <property type="evidence" value="ECO:0007669"/>
    <property type="project" value="InterPro"/>
</dbReference>
<organism evidence="3">
    <name type="scientific">Arundo donax</name>
    <name type="common">Giant reed</name>
    <name type="synonym">Donax arundinaceus</name>
    <dbReference type="NCBI Taxonomy" id="35708"/>
    <lineage>
        <taxon>Eukaryota</taxon>
        <taxon>Viridiplantae</taxon>
        <taxon>Streptophyta</taxon>
        <taxon>Embryophyta</taxon>
        <taxon>Tracheophyta</taxon>
        <taxon>Spermatophyta</taxon>
        <taxon>Magnoliopsida</taxon>
        <taxon>Liliopsida</taxon>
        <taxon>Poales</taxon>
        <taxon>Poaceae</taxon>
        <taxon>PACMAD clade</taxon>
        <taxon>Arundinoideae</taxon>
        <taxon>Arundineae</taxon>
        <taxon>Arundo</taxon>
    </lineage>
</organism>
<feature type="domain" description="WRKY" evidence="2">
    <location>
        <begin position="197"/>
        <end position="255"/>
    </location>
</feature>
<accession>A0A0A9C2J3</accession>
<proteinExistence type="predicted"/>
<evidence type="ECO:0000256" key="1">
    <source>
        <dbReference type="SAM" id="MobiDB-lite"/>
    </source>
</evidence>
<dbReference type="PANTHER" id="PTHR47482:SF5">
    <property type="entry name" value="FAR1 DOMAIN-CONTAINING PROTEIN"/>
    <property type="match status" value="1"/>
</dbReference>
<dbReference type="EMBL" id="GBRH01228094">
    <property type="protein sequence ID" value="JAD69801.1"/>
    <property type="molecule type" value="Transcribed_RNA"/>
</dbReference>
<reference evidence="3" key="1">
    <citation type="submission" date="2014-09" db="EMBL/GenBank/DDBJ databases">
        <authorList>
            <person name="Magalhaes I.L.F."/>
            <person name="Oliveira U."/>
            <person name="Santos F.R."/>
            <person name="Vidigal T.H.D.A."/>
            <person name="Brescovit A.D."/>
            <person name="Santos A.J."/>
        </authorList>
    </citation>
    <scope>NUCLEOTIDE SEQUENCE</scope>
    <source>
        <tissue evidence="3">Shoot tissue taken approximately 20 cm above the soil surface</tissue>
    </source>
</reference>
<sequence>MVAGCPGSNYRAGSAGIAEQSYNGGDVSLNPNSCLSSYLSLMSSIAPNAMCQQSSRPDSYVEEQSIPFESSRSEDKSYFAGSDDDSSEHELEDSDSEASEREITVGYSSSEDGAYKRLYTWENTSTLPNNVRIMGAVEEAMRSGTDSRKSHMFEPTVGQAFPAFEDAFQFYNLYSWEAGFSIRTNKNQDGALDPVTGQRWCNMQEWTCQRVENPKKTTKHSTTMCGCPARLRVLRNKDGEYYMKTFVAEHNHELVKSLEEKRLLHSHQSIDQATINMVRYLRENNVSLGKVRCIMGKHERFHGQSHLQQEALEECLLKNSRRFARR</sequence>
<feature type="region of interest" description="Disordered" evidence="1">
    <location>
        <begin position="51"/>
        <end position="103"/>
    </location>
</feature>
<dbReference type="PANTHER" id="PTHR47482">
    <property type="entry name" value="OS11G0632001 PROTEIN"/>
    <property type="match status" value="1"/>
</dbReference>
<feature type="compositionally biased region" description="Acidic residues" evidence="1">
    <location>
        <begin position="82"/>
        <end position="97"/>
    </location>
</feature>
<dbReference type="AlphaFoldDB" id="A0A0A9C2J3"/>
<name>A0A0A9C2J3_ARUDO</name>
<evidence type="ECO:0000313" key="3">
    <source>
        <dbReference type="EMBL" id="JAD69801.1"/>
    </source>
</evidence>
<dbReference type="PROSITE" id="PS50811">
    <property type="entry name" value="WRKY"/>
    <property type="match status" value="1"/>
</dbReference>
<dbReference type="Pfam" id="PF03101">
    <property type="entry name" value="FAR1"/>
    <property type="match status" value="1"/>
</dbReference>
<dbReference type="InterPro" id="IPR003657">
    <property type="entry name" value="WRKY_dom"/>
</dbReference>
<protein>
    <recommendedName>
        <fullName evidence="2">WRKY domain-containing protein</fullName>
    </recommendedName>
</protein>
<dbReference type="InterPro" id="IPR004330">
    <property type="entry name" value="FAR1_DNA_bnd_dom"/>
</dbReference>
<evidence type="ECO:0000259" key="2">
    <source>
        <dbReference type="PROSITE" id="PS50811"/>
    </source>
</evidence>
<dbReference type="GO" id="GO:0003700">
    <property type="term" value="F:DNA-binding transcription factor activity"/>
    <property type="evidence" value="ECO:0007669"/>
    <property type="project" value="InterPro"/>
</dbReference>
<reference evidence="3" key="2">
    <citation type="journal article" date="2015" name="Data Brief">
        <title>Shoot transcriptome of the giant reed, Arundo donax.</title>
        <authorList>
            <person name="Barrero R.A."/>
            <person name="Guerrero F.D."/>
            <person name="Moolhuijzen P."/>
            <person name="Goolsby J.A."/>
            <person name="Tidwell J."/>
            <person name="Bellgard S.E."/>
            <person name="Bellgard M.I."/>
        </authorList>
    </citation>
    <scope>NUCLEOTIDE SEQUENCE</scope>
    <source>
        <tissue evidence="3">Shoot tissue taken approximately 20 cm above the soil surface</tissue>
    </source>
</reference>